<organism evidence="6 7">
    <name type="scientific">Streptomyces gilvosporeus</name>
    <dbReference type="NCBI Taxonomy" id="553510"/>
    <lineage>
        <taxon>Bacteria</taxon>
        <taxon>Bacillati</taxon>
        <taxon>Actinomycetota</taxon>
        <taxon>Actinomycetes</taxon>
        <taxon>Kitasatosporales</taxon>
        <taxon>Streptomycetaceae</taxon>
        <taxon>Streptomyces</taxon>
    </lineage>
</organism>
<dbReference type="InterPro" id="IPR001347">
    <property type="entry name" value="SIS_dom"/>
</dbReference>
<dbReference type="GO" id="GO:0097367">
    <property type="term" value="F:carbohydrate derivative binding"/>
    <property type="evidence" value="ECO:0007669"/>
    <property type="project" value="InterPro"/>
</dbReference>
<dbReference type="GO" id="GO:0006047">
    <property type="term" value="P:UDP-N-acetylglucosamine metabolic process"/>
    <property type="evidence" value="ECO:0007669"/>
    <property type="project" value="TreeGrafter"/>
</dbReference>
<gene>
    <name evidence="6" type="ORF">B1H19_03045</name>
</gene>
<dbReference type="GO" id="GO:0006487">
    <property type="term" value="P:protein N-linked glycosylation"/>
    <property type="evidence" value="ECO:0007669"/>
    <property type="project" value="TreeGrafter"/>
</dbReference>
<evidence type="ECO:0000256" key="2">
    <source>
        <dbReference type="ARBA" id="ARBA00012916"/>
    </source>
</evidence>
<dbReference type="GO" id="GO:0004360">
    <property type="term" value="F:glutamine-fructose-6-phosphate transaminase (isomerizing) activity"/>
    <property type="evidence" value="ECO:0007669"/>
    <property type="project" value="UniProtKB-EC"/>
</dbReference>
<evidence type="ECO:0000313" key="7">
    <source>
        <dbReference type="Proteomes" id="UP000192726"/>
    </source>
</evidence>
<accession>A0A1V0TK14</accession>
<dbReference type="InterPro" id="IPR035466">
    <property type="entry name" value="GlmS/AgaS_SIS"/>
</dbReference>
<reference evidence="6 7" key="1">
    <citation type="submission" date="2017-04" db="EMBL/GenBank/DDBJ databases">
        <title>Complete Genome Sequence of Streptomyces gilvosporeus F607, a Capable Producer of Natamycin.</title>
        <authorList>
            <person name="Zong G."/>
            <person name="Zhong C."/>
            <person name="Fu J."/>
            <person name="Qin R."/>
            <person name="Cao G."/>
        </authorList>
    </citation>
    <scope>NUCLEOTIDE SEQUENCE [LARGE SCALE GENOMIC DNA]</scope>
    <source>
        <strain evidence="6 7">F607</strain>
    </source>
</reference>
<dbReference type="PROSITE" id="PS51464">
    <property type="entry name" value="SIS"/>
    <property type="match status" value="2"/>
</dbReference>
<dbReference type="EMBL" id="CP020569">
    <property type="protein sequence ID" value="ARF53276.1"/>
    <property type="molecule type" value="Genomic_DNA"/>
</dbReference>
<evidence type="ECO:0000256" key="3">
    <source>
        <dbReference type="ARBA" id="ARBA00016090"/>
    </source>
</evidence>
<dbReference type="GO" id="GO:0006002">
    <property type="term" value="P:fructose 6-phosphate metabolic process"/>
    <property type="evidence" value="ECO:0007669"/>
    <property type="project" value="TreeGrafter"/>
</dbReference>
<keyword evidence="4" id="KW-0677">Repeat</keyword>
<dbReference type="EC" id="2.6.1.16" evidence="2"/>
<dbReference type="PANTHER" id="PTHR10937:SF0">
    <property type="entry name" value="GLUTAMINE--FRUCTOSE-6-PHOSPHATE TRANSAMINASE (ISOMERIZING)"/>
    <property type="match status" value="1"/>
</dbReference>
<feature type="domain" description="SIS" evidence="5">
    <location>
        <begin position="23"/>
        <end position="171"/>
    </location>
</feature>
<evidence type="ECO:0000259" key="5">
    <source>
        <dbReference type="PROSITE" id="PS51464"/>
    </source>
</evidence>
<dbReference type="AlphaFoldDB" id="A0A1V0TK14"/>
<name>A0A1V0TK14_9ACTN</name>
<protein>
    <recommendedName>
        <fullName evidence="3">Glutamine--fructose-6-phosphate aminotransferase [isomerizing]</fullName>
        <ecNumber evidence="2">2.6.1.16</ecNumber>
    </recommendedName>
</protein>
<dbReference type="Proteomes" id="UP000192726">
    <property type="component" value="Chromosome"/>
</dbReference>
<dbReference type="KEGG" id="sgv:B1H19_03045"/>
<dbReference type="CDD" id="cd05008">
    <property type="entry name" value="SIS_GlmS_GlmD_1"/>
    <property type="match status" value="1"/>
</dbReference>
<dbReference type="STRING" id="553510.B1H19_03045"/>
<evidence type="ECO:0000256" key="1">
    <source>
        <dbReference type="ARBA" id="ARBA00001031"/>
    </source>
</evidence>
<dbReference type="SUPFAM" id="SSF53697">
    <property type="entry name" value="SIS domain"/>
    <property type="match status" value="1"/>
</dbReference>
<sequence length="356" mass="37402">MFDQTAALADDLTEQSPRFALQASGLLSQEEWASVDRVYLTGSGDSYHASCAAEMAFESLAGVPCEPLSSLRFLEYGTDGMSAVGGNNLVIATSASGGTRRVLQCAERARHHGVRTVALTGVADSPLTRTCDRSMVIDVPRLERSPGIRTHQASLVGLLMIAIRLGEARGMYASAAANALRGELSALAGPMNATVDAIRERCRQVAHLISDAPVVVMIGAGPGLGTALFGAAKIVEASAVFAMGQDLEEWCHVERFADPIDTPLFLLSCPGRAHSLAGAVAARATALGRQVIAVVPAEDTVVTPYAHTVLPVYGTTREEFSPLLYGLFAPYTAAFLAERLGRLPFRAGCPGPGPAH</sequence>
<dbReference type="Pfam" id="PF01380">
    <property type="entry name" value="SIS"/>
    <property type="match status" value="1"/>
</dbReference>
<keyword evidence="7" id="KW-1185">Reference proteome</keyword>
<dbReference type="Gene3D" id="3.40.50.10490">
    <property type="entry name" value="Glucose-6-phosphate isomerase like protein, domain 1"/>
    <property type="match status" value="2"/>
</dbReference>
<dbReference type="PANTHER" id="PTHR10937">
    <property type="entry name" value="GLUCOSAMINE--FRUCTOSE-6-PHOSPHATE AMINOTRANSFERASE, ISOMERIZING"/>
    <property type="match status" value="1"/>
</dbReference>
<proteinExistence type="predicted"/>
<comment type="catalytic activity">
    <reaction evidence="1">
        <text>D-fructose 6-phosphate + L-glutamine = D-glucosamine 6-phosphate + L-glutamate</text>
        <dbReference type="Rhea" id="RHEA:13237"/>
        <dbReference type="ChEBI" id="CHEBI:29985"/>
        <dbReference type="ChEBI" id="CHEBI:58359"/>
        <dbReference type="ChEBI" id="CHEBI:58725"/>
        <dbReference type="ChEBI" id="CHEBI:61527"/>
        <dbReference type="EC" id="2.6.1.16"/>
    </reaction>
</comment>
<evidence type="ECO:0000313" key="6">
    <source>
        <dbReference type="EMBL" id="ARF53276.1"/>
    </source>
</evidence>
<evidence type="ECO:0000256" key="4">
    <source>
        <dbReference type="ARBA" id="ARBA00022737"/>
    </source>
</evidence>
<feature type="domain" description="SIS" evidence="5">
    <location>
        <begin position="205"/>
        <end position="346"/>
    </location>
</feature>
<dbReference type="InterPro" id="IPR046348">
    <property type="entry name" value="SIS_dom_sf"/>
</dbReference>